<dbReference type="RefSeq" id="WP_150267517.1">
    <property type="nucleotide sequence ID" value="NZ_CP029194.1"/>
</dbReference>
<protein>
    <recommendedName>
        <fullName evidence="4">Integral membrane protein</fullName>
    </recommendedName>
</protein>
<evidence type="ECO:0000313" key="2">
    <source>
        <dbReference type="EMBL" id="QES20661.1"/>
    </source>
</evidence>
<gene>
    <name evidence="2" type="ORF">DEJ46_17320</name>
</gene>
<reference evidence="2 3" key="1">
    <citation type="submission" date="2018-05" db="EMBL/GenBank/DDBJ databases">
        <title>Streptomyces venezuelae.</title>
        <authorList>
            <person name="Kim W."/>
            <person name="Lee N."/>
            <person name="Cho B.-K."/>
        </authorList>
    </citation>
    <scope>NUCLEOTIDE SEQUENCE [LARGE SCALE GENOMIC DNA]</scope>
    <source>
        <strain evidence="2 3">ATCC 15068</strain>
    </source>
</reference>
<evidence type="ECO:0008006" key="4">
    <source>
        <dbReference type="Google" id="ProtNLM"/>
    </source>
</evidence>
<feature type="transmembrane region" description="Helical" evidence="1">
    <location>
        <begin position="61"/>
        <end position="79"/>
    </location>
</feature>
<keyword evidence="1" id="KW-0812">Transmembrane</keyword>
<sequence>MTPTTPTPANTADDLARTTRTLRFTALGGFLVLAALLVLTAILAMGDAISGDGVGGGFTDAAFWMFPFAAAAGLVALVTPRDLMPTTPRRALVIAQYALGIAGVFLQTLD</sequence>
<name>A0A5P2AUT8_STRVZ</name>
<keyword evidence="1" id="KW-0472">Membrane</keyword>
<dbReference type="Proteomes" id="UP000324106">
    <property type="component" value="Chromosome"/>
</dbReference>
<keyword evidence="1" id="KW-1133">Transmembrane helix</keyword>
<feature type="transmembrane region" description="Helical" evidence="1">
    <location>
        <begin position="24"/>
        <end position="49"/>
    </location>
</feature>
<dbReference type="EMBL" id="CP029194">
    <property type="protein sequence ID" value="QES20661.1"/>
    <property type="molecule type" value="Genomic_DNA"/>
</dbReference>
<feature type="transmembrane region" description="Helical" evidence="1">
    <location>
        <begin position="91"/>
        <end position="109"/>
    </location>
</feature>
<accession>A0A5P2AUT8</accession>
<evidence type="ECO:0000313" key="3">
    <source>
        <dbReference type="Proteomes" id="UP000324106"/>
    </source>
</evidence>
<dbReference type="OrthoDB" id="9996750at2"/>
<proteinExistence type="predicted"/>
<dbReference type="AlphaFoldDB" id="A0A5P2AUT8"/>
<evidence type="ECO:0000256" key="1">
    <source>
        <dbReference type="SAM" id="Phobius"/>
    </source>
</evidence>
<organism evidence="2 3">
    <name type="scientific">Streptomyces venezuelae</name>
    <dbReference type="NCBI Taxonomy" id="54571"/>
    <lineage>
        <taxon>Bacteria</taxon>
        <taxon>Bacillati</taxon>
        <taxon>Actinomycetota</taxon>
        <taxon>Actinomycetes</taxon>
        <taxon>Kitasatosporales</taxon>
        <taxon>Streptomycetaceae</taxon>
        <taxon>Streptomyces</taxon>
    </lineage>
</organism>